<reference evidence="1 2" key="1">
    <citation type="submission" date="2019-05" db="EMBL/GenBank/DDBJ databases">
        <title>Another draft genome of Portunus trituberculatus and its Hox gene families provides insights of decapod evolution.</title>
        <authorList>
            <person name="Jeong J.-H."/>
            <person name="Song I."/>
            <person name="Kim S."/>
            <person name="Choi T."/>
            <person name="Kim D."/>
            <person name="Ryu S."/>
            <person name="Kim W."/>
        </authorList>
    </citation>
    <scope>NUCLEOTIDE SEQUENCE [LARGE SCALE GENOMIC DNA]</scope>
    <source>
        <tissue evidence="1">Muscle</tissue>
    </source>
</reference>
<dbReference type="EMBL" id="VSRR010148876">
    <property type="protein sequence ID" value="MPD06002.1"/>
    <property type="molecule type" value="Genomic_DNA"/>
</dbReference>
<name>A0A5B7K6I8_PORTR</name>
<evidence type="ECO:0000313" key="2">
    <source>
        <dbReference type="Proteomes" id="UP000324222"/>
    </source>
</evidence>
<organism evidence="1 2">
    <name type="scientific">Portunus trituberculatus</name>
    <name type="common">Swimming crab</name>
    <name type="synonym">Neptunus trituberculatus</name>
    <dbReference type="NCBI Taxonomy" id="210409"/>
    <lineage>
        <taxon>Eukaryota</taxon>
        <taxon>Metazoa</taxon>
        <taxon>Ecdysozoa</taxon>
        <taxon>Arthropoda</taxon>
        <taxon>Crustacea</taxon>
        <taxon>Multicrustacea</taxon>
        <taxon>Malacostraca</taxon>
        <taxon>Eumalacostraca</taxon>
        <taxon>Eucarida</taxon>
        <taxon>Decapoda</taxon>
        <taxon>Pleocyemata</taxon>
        <taxon>Brachyura</taxon>
        <taxon>Eubrachyura</taxon>
        <taxon>Portunoidea</taxon>
        <taxon>Portunidae</taxon>
        <taxon>Portuninae</taxon>
        <taxon>Portunus</taxon>
    </lineage>
</organism>
<proteinExistence type="predicted"/>
<comment type="caution">
    <text evidence="1">The sequence shown here is derived from an EMBL/GenBank/DDBJ whole genome shotgun (WGS) entry which is preliminary data.</text>
</comment>
<accession>A0A5B7K6I8</accession>
<sequence length="58" mass="6880">MISGVFKSVSPVDNVEILPLCLKNRKNILKNSQKRLRTRLFISVALGRERERERERER</sequence>
<protein>
    <submittedName>
        <fullName evidence="1">Uncharacterized protein</fullName>
    </submittedName>
</protein>
<keyword evidence="2" id="KW-1185">Reference proteome</keyword>
<evidence type="ECO:0000313" key="1">
    <source>
        <dbReference type="EMBL" id="MPD06002.1"/>
    </source>
</evidence>
<dbReference type="AlphaFoldDB" id="A0A5B7K6I8"/>
<gene>
    <name evidence="1" type="ORF">E2C01_101779</name>
</gene>
<dbReference type="Proteomes" id="UP000324222">
    <property type="component" value="Unassembled WGS sequence"/>
</dbReference>